<reference evidence="1 2" key="1">
    <citation type="submission" date="2018-11" db="EMBL/GenBank/DDBJ databases">
        <authorList>
            <consortium name="Pathogen Informatics"/>
        </authorList>
    </citation>
    <scope>NUCLEOTIDE SEQUENCE [LARGE SCALE GENOMIC DNA]</scope>
    <source>
        <strain>Denwood</strain>
        <strain evidence="2">Zambia</strain>
    </source>
</reference>
<dbReference type="AlphaFoldDB" id="A0A183NDR5"/>
<dbReference type="Proteomes" id="UP000269396">
    <property type="component" value="Unassembled WGS sequence"/>
</dbReference>
<keyword evidence="2" id="KW-1185">Reference proteome</keyword>
<organism evidence="1 2">
    <name type="scientific">Schistosoma mattheei</name>
    <dbReference type="NCBI Taxonomy" id="31246"/>
    <lineage>
        <taxon>Eukaryota</taxon>
        <taxon>Metazoa</taxon>
        <taxon>Spiralia</taxon>
        <taxon>Lophotrochozoa</taxon>
        <taxon>Platyhelminthes</taxon>
        <taxon>Trematoda</taxon>
        <taxon>Digenea</taxon>
        <taxon>Strigeidida</taxon>
        <taxon>Schistosomatoidea</taxon>
        <taxon>Schistosomatidae</taxon>
        <taxon>Schistosoma</taxon>
    </lineage>
</organism>
<gene>
    <name evidence="1" type="ORF">SMTD_LOCUS251</name>
</gene>
<sequence>MMVADSQQETLDPGFALFGTSQQGVPVIFRKLTLPDDLDPVSSSFTVRSVTTGLYGSRLTSCRTDFNSQMVDHCVLISVMCVKFFLV</sequence>
<protein>
    <submittedName>
        <fullName evidence="1">Uncharacterized protein</fullName>
    </submittedName>
</protein>
<name>A0A183NDR5_9TREM</name>
<proteinExistence type="predicted"/>
<accession>A0A183NDR5</accession>
<evidence type="ECO:0000313" key="1">
    <source>
        <dbReference type="EMBL" id="VDO68851.1"/>
    </source>
</evidence>
<evidence type="ECO:0000313" key="2">
    <source>
        <dbReference type="Proteomes" id="UP000269396"/>
    </source>
</evidence>
<dbReference type="EMBL" id="UZAL01000194">
    <property type="protein sequence ID" value="VDO68851.1"/>
    <property type="molecule type" value="Genomic_DNA"/>
</dbReference>